<keyword evidence="6" id="KW-0271">Exosome</keyword>
<keyword evidence="11" id="KW-1185">Reference proteome</keyword>
<evidence type="ECO:0000256" key="3">
    <source>
        <dbReference type="ARBA" id="ARBA00006678"/>
    </source>
</evidence>
<dbReference type="STRING" id="137246.A0A401SYZ4"/>
<protein>
    <recommendedName>
        <fullName evidence="9">Exoribonuclease phosphorolytic domain-containing protein</fullName>
    </recommendedName>
</protein>
<keyword evidence="8" id="KW-0539">Nucleus</keyword>
<dbReference type="InterPro" id="IPR050080">
    <property type="entry name" value="RNase_PH"/>
</dbReference>
<evidence type="ECO:0000256" key="5">
    <source>
        <dbReference type="ARBA" id="ARBA00022552"/>
    </source>
</evidence>
<dbReference type="GO" id="GO:0071028">
    <property type="term" value="P:nuclear mRNA surveillance"/>
    <property type="evidence" value="ECO:0007669"/>
    <property type="project" value="TreeGrafter"/>
</dbReference>
<dbReference type="AlphaFoldDB" id="A0A401SYZ4"/>
<dbReference type="CDD" id="cd11371">
    <property type="entry name" value="RNase_PH_MTR3"/>
    <property type="match status" value="1"/>
</dbReference>
<dbReference type="SUPFAM" id="SSF54211">
    <property type="entry name" value="Ribosomal protein S5 domain 2-like"/>
    <property type="match status" value="1"/>
</dbReference>
<sequence>MGLGPTYSMGLGPPLPRGFAPFSCKKRAAWIQGNLEKEYSLIMEQSLQPAICLHKYPRSQIEVYVMVLENDGSTLAAALTCASIALAEAGIEMFDMVVGCSLRQCGDVSLLDPTAAEEYSAASSQAVNNGSLTVALLPTLNQISGLVSKGEWEEQTSVEAIKACIEGCQKLYSVVQQCLTKSVKRKIPQLVSKD</sequence>
<dbReference type="OMA" id="CQKLYSV"/>
<dbReference type="Proteomes" id="UP000287033">
    <property type="component" value="Unassembled WGS sequence"/>
</dbReference>
<evidence type="ECO:0000256" key="6">
    <source>
        <dbReference type="ARBA" id="ARBA00022835"/>
    </source>
</evidence>
<dbReference type="Gene3D" id="3.30.230.70">
    <property type="entry name" value="GHMP Kinase, N-terminal domain"/>
    <property type="match status" value="1"/>
</dbReference>
<dbReference type="GO" id="GO:0016075">
    <property type="term" value="P:rRNA catabolic process"/>
    <property type="evidence" value="ECO:0007669"/>
    <property type="project" value="TreeGrafter"/>
</dbReference>
<proteinExistence type="inferred from homology"/>
<feature type="domain" description="Exoribonuclease phosphorolytic" evidence="9">
    <location>
        <begin position="19"/>
        <end position="92"/>
    </location>
</feature>
<organism evidence="10 11">
    <name type="scientific">Chiloscyllium punctatum</name>
    <name type="common">Brownbanded bambooshark</name>
    <name type="synonym">Hemiscyllium punctatum</name>
    <dbReference type="NCBI Taxonomy" id="137246"/>
    <lineage>
        <taxon>Eukaryota</taxon>
        <taxon>Metazoa</taxon>
        <taxon>Chordata</taxon>
        <taxon>Craniata</taxon>
        <taxon>Vertebrata</taxon>
        <taxon>Chondrichthyes</taxon>
        <taxon>Elasmobranchii</taxon>
        <taxon>Galeomorphii</taxon>
        <taxon>Galeoidea</taxon>
        <taxon>Orectolobiformes</taxon>
        <taxon>Hemiscylliidae</taxon>
        <taxon>Chiloscyllium</taxon>
    </lineage>
</organism>
<evidence type="ECO:0000256" key="1">
    <source>
        <dbReference type="ARBA" id="ARBA00004123"/>
    </source>
</evidence>
<dbReference type="PANTHER" id="PTHR11953:SF2">
    <property type="entry name" value="EXOSOME COMPLEX COMPONENT MTR3"/>
    <property type="match status" value="1"/>
</dbReference>
<dbReference type="InterPro" id="IPR001247">
    <property type="entry name" value="ExoRNase_PH_dom1"/>
</dbReference>
<evidence type="ECO:0000256" key="4">
    <source>
        <dbReference type="ARBA" id="ARBA00022490"/>
    </source>
</evidence>
<dbReference type="InterPro" id="IPR020568">
    <property type="entry name" value="Ribosomal_Su5_D2-typ_SF"/>
</dbReference>
<dbReference type="InterPro" id="IPR036345">
    <property type="entry name" value="ExoRNase_PH_dom2_sf"/>
</dbReference>
<reference evidence="10 11" key="1">
    <citation type="journal article" date="2018" name="Nat. Ecol. Evol.">
        <title>Shark genomes provide insights into elasmobranch evolution and the origin of vertebrates.</title>
        <authorList>
            <person name="Hara Y"/>
            <person name="Yamaguchi K"/>
            <person name="Onimaru K"/>
            <person name="Kadota M"/>
            <person name="Koyanagi M"/>
            <person name="Keeley SD"/>
            <person name="Tatsumi K"/>
            <person name="Tanaka K"/>
            <person name="Motone F"/>
            <person name="Kageyama Y"/>
            <person name="Nozu R"/>
            <person name="Adachi N"/>
            <person name="Nishimura O"/>
            <person name="Nakagawa R"/>
            <person name="Tanegashima C"/>
            <person name="Kiyatake I"/>
            <person name="Matsumoto R"/>
            <person name="Murakumo K"/>
            <person name="Nishida K"/>
            <person name="Terakita A"/>
            <person name="Kuratani S"/>
            <person name="Sato K"/>
            <person name="Hyodo S Kuraku.S."/>
        </authorList>
    </citation>
    <scope>NUCLEOTIDE SEQUENCE [LARGE SCALE GENOMIC DNA]</scope>
</reference>
<dbReference type="SUPFAM" id="SSF55666">
    <property type="entry name" value="Ribonuclease PH domain 2-like"/>
    <property type="match status" value="1"/>
</dbReference>
<dbReference type="EMBL" id="BEZZ01000723">
    <property type="protein sequence ID" value="GCC35609.1"/>
    <property type="molecule type" value="Genomic_DNA"/>
</dbReference>
<dbReference type="GO" id="GO:0034475">
    <property type="term" value="P:U4 snRNA 3'-end processing"/>
    <property type="evidence" value="ECO:0007669"/>
    <property type="project" value="TreeGrafter"/>
</dbReference>
<dbReference type="GO" id="GO:0000177">
    <property type="term" value="C:cytoplasmic exosome (RNase complex)"/>
    <property type="evidence" value="ECO:0007669"/>
    <property type="project" value="TreeGrafter"/>
</dbReference>
<comment type="caution">
    <text evidence="10">The sequence shown here is derived from an EMBL/GenBank/DDBJ whole genome shotgun (WGS) entry which is preliminary data.</text>
</comment>
<accession>A0A401SYZ4</accession>
<dbReference type="GO" id="GO:0000176">
    <property type="term" value="C:nuclear exosome (RNase complex)"/>
    <property type="evidence" value="ECO:0007669"/>
    <property type="project" value="TreeGrafter"/>
</dbReference>
<evidence type="ECO:0000256" key="2">
    <source>
        <dbReference type="ARBA" id="ARBA00004496"/>
    </source>
</evidence>
<name>A0A401SYZ4_CHIPU</name>
<dbReference type="GO" id="GO:0071051">
    <property type="term" value="P:poly(A)-dependent snoRNA 3'-end processing"/>
    <property type="evidence" value="ECO:0007669"/>
    <property type="project" value="TreeGrafter"/>
</dbReference>
<dbReference type="GO" id="GO:0006364">
    <property type="term" value="P:rRNA processing"/>
    <property type="evidence" value="ECO:0007669"/>
    <property type="project" value="UniProtKB-KW"/>
</dbReference>
<evidence type="ECO:0000256" key="7">
    <source>
        <dbReference type="ARBA" id="ARBA00022884"/>
    </source>
</evidence>
<dbReference type="GO" id="GO:0005730">
    <property type="term" value="C:nucleolus"/>
    <property type="evidence" value="ECO:0007669"/>
    <property type="project" value="TreeGrafter"/>
</dbReference>
<keyword evidence="4" id="KW-0963">Cytoplasm</keyword>
<dbReference type="InterPro" id="IPR027408">
    <property type="entry name" value="PNPase/RNase_PH_dom_sf"/>
</dbReference>
<dbReference type="PANTHER" id="PTHR11953">
    <property type="entry name" value="EXOSOME COMPLEX COMPONENT"/>
    <property type="match status" value="1"/>
</dbReference>
<dbReference type="Pfam" id="PF01138">
    <property type="entry name" value="RNase_PH"/>
    <property type="match status" value="1"/>
</dbReference>
<dbReference type="OrthoDB" id="2504340at2759"/>
<dbReference type="GO" id="GO:0003723">
    <property type="term" value="F:RNA binding"/>
    <property type="evidence" value="ECO:0007669"/>
    <property type="project" value="UniProtKB-KW"/>
</dbReference>
<evidence type="ECO:0000313" key="11">
    <source>
        <dbReference type="Proteomes" id="UP000287033"/>
    </source>
</evidence>
<evidence type="ECO:0000256" key="8">
    <source>
        <dbReference type="ARBA" id="ARBA00023242"/>
    </source>
</evidence>
<evidence type="ECO:0000313" key="10">
    <source>
        <dbReference type="EMBL" id="GCC35609.1"/>
    </source>
</evidence>
<comment type="subcellular location">
    <subcellularLocation>
        <location evidence="2">Cytoplasm</location>
    </subcellularLocation>
    <subcellularLocation>
        <location evidence="1">Nucleus</location>
    </subcellularLocation>
</comment>
<evidence type="ECO:0000259" key="9">
    <source>
        <dbReference type="Pfam" id="PF01138"/>
    </source>
</evidence>
<comment type="similarity">
    <text evidence="3">Belongs to the RNase PH family.</text>
</comment>
<keyword evidence="7" id="KW-0694">RNA-binding</keyword>
<keyword evidence="5" id="KW-0698">rRNA processing</keyword>
<gene>
    <name evidence="10" type="ORF">chiPu_0014095</name>
</gene>